<name>A0ABQ4WEP9_9ASTR</name>
<sequence length="688" mass="79133">MLNLNPDTGIDSILNLNTKSTSLVDVPITTNVEMPPSSVTTLPPPPIPLIQPLHQTLVSTPTIALNTSLQNLPTFGYLFKFEDRVKSLEDDFSKFKQTNLFAEAVSLILGIVDKYLANQMNEAVKAVVQLQSDRLREEAQAENEDFINKIDENIRKIIKEQVKIKVKEQVTKILPKIKKSVNEQLKVEVLIRSSNKAKTSHVVAAKLSELELKKILIDKMENNKSIDISVSQKNLYKALDDAYESDKDILAIYGDTVTLKRRQDDEDDNEEPSARSNRGSKRRRAGKEPESTSAPKEKTSKPTGKSKEGSKSHQKSTGFTKDQLVDETTQLPDWFQKLTKPPTPDRDWNKTLPAVHGPIQPWISTLAWNEDPRESFNERMDTPLDFLAFVLNQLKVDTLTPELLVGPTFELMKWSCKSLVELEYFLEEVCKATTDQLDWNNPEGQQYPHDLRKPLPLIPNSRGRRVIPFDHFINNDLAYLIGGVSSQTYATLVTKTKAADYGHIKWIEDLVPNTMWINRESTRDVYSRNRIIGIKKLMIVKWHNYKHLEWTTVRRDDNKLYTFKEGDYNRLRLQDIEDMLLLLILGKLTNLNIKERLALGVSLRMFTRSTFSDGTLNDVRSALDDTLKRIQMKYLPQTIWREVDREREGSMIQAVDRQLRNRRIMRSLEKFVGGRLYGGDLWLLERTI</sequence>
<organism evidence="2 3">
    <name type="scientific">Tanacetum coccineum</name>
    <dbReference type="NCBI Taxonomy" id="301880"/>
    <lineage>
        <taxon>Eukaryota</taxon>
        <taxon>Viridiplantae</taxon>
        <taxon>Streptophyta</taxon>
        <taxon>Embryophyta</taxon>
        <taxon>Tracheophyta</taxon>
        <taxon>Spermatophyta</taxon>
        <taxon>Magnoliopsida</taxon>
        <taxon>eudicotyledons</taxon>
        <taxon>Gunneridae</taxon>
        <taxon>Pentapetalae</taxon>
        <taxon>asterids</taxon>
        <taxon>campanulids</taxon>
        <taxon>Asterales</taxon>
        <taxon>Asteraceae</taxon>
        <taxon>Asteroideae</taxon>
        <taxon>Anthemideae</taxon>
        <taxon>Anthemidinae</taxon>
        <taxon>Tanacetum</taxon>
    </lineage>
</organism>
<evidence type="ECO:0000313" key="3">
    <source>
        <dbReference type="Proteomes" id="UP001151760"/>
    </source>
</evidence>
<feature type="compositionally biased region" description="Basic and acidic residues" evidence="1">
    <location>
        <begin position="286"/>
        <end position="311"/>
    </location>
</feature>
<accession>A0ABQ4WEP9</accession>
<reference evidence="2" key="1">
    <citation type="journal article" date="2022" name="Int. J. Mol. Sci.">
        <title>Draft Genome of Tanacetum Coccineum: Genomic Comparison of Closely Related Tanacetum-Family Plants.</title>
        <authorList>
            <person name="Yamashiro T."/>
            <person name="Shiraishi A."/>
            <person name="Nakayama K."/>
            <person name="Satake H."/>
        </authorList>
    </citation>
    <scope>NUCLEOTIDE SEQUENCE</scope>
</reference>
<evidence type="ECO:0000256" key="1">
    <source>
        <dbReference type="SAM" id="MobiDB-lite"/>
    </source>
</evidence>
<dbReference type="Proteomes" id="UP001151760">
    <property type="component" value="Unassembled WGS sequence"/>
</dbReference>
<proteinExistence type="predicted"/>
<protein>
    <submittedName>
        <fullName evidence="2">Uncharacterized protein</fullName>
    </submittedName>
</protein>
<keyword evidence="3" id="KW-1185">Reference proteome</keyword>
<evidence type="ECO:0000313" key="2">
    <source>
        <dbReference type="EMBL" id="GJS51284.1"/>
    </source>
</evidence>
<gene>
    <name evidence="2" type="ORF">Tco_0624646</name>
</gene>
<dbReference type="EMBL" id="BQNB010008574">
    <property type="protein sequence ID" value="GJS51284.1"/>
    <property type="molecule type" value="Genomic_DNA"/>
</dbReference>
<feature type="region of interest" description="Disordered" evidence="1">
    <location>
        <begin position="262"/>
        <end position="323"/>
    </location>
</feature>
<comment type="caution">
    <text evidence="2">The sequence shown here is derived from an EMBL/GenBank/DDBJ whole genome shotgun (WGS) entry which is preliminary data.</text>
</comment>
<reference evidence="2" key="2">
    <citation type="submission" date="2022-01" db="EMBL/GenBank/DDBJ databases">
        <authorList>
            <person name="Yamashiro T."/>
            <person name="Shiraishi A."/>
            <person name="Satake H."/>
            <person name="Nakayama K."/>
        </authorList>
    </citation>
    <scope>NUCLEOTIDE SEQUENCE</scope>
</reference>